<dbReference type="AlphaFoldDB" id="T2GBE4"/>
<dbReference type="EMBL" id="CP006585">
    <property type="protein sequence ID" value="AGW13227.1"/>
    <property type="molecule type" value="Genomic_DNA"/>
</dbReference>
<gene>
    <name evidence="1" type="ORF">DGI_1381</name>
</gene>
<sequence length="74" mass="8611">MPRYKAFVTASRRSRDVSGGLKRAERKVFHCETEASSLREAHRAIRQRFVQEHSSADDDWLPEQVEVIPLDEDL</sequence>
<reference evidence="1 2" key="1">
    <citation type="journal article" date="2013" name="J. Bacteriol.">
        <title>Roles of HynAB and Ech, the only two hydrogenases found in the model sulfate reducer Desulfovibrio gigas.</title>
        <authorList>
            <person name="Morais-Silva F.O."/>
            <person name="Santos C.I."/>
            <person name="Rodrigues R."/>
            <person name="Pereira I.A."/>
            <person name="Rodrigues-Pousada C."/>
        </authorList>
    </citation>
    <scope>NUCLEOTIDE SEQUENCE [LARGE SCALE GENOMIC DNA]</scope>
    <source>
        <strain evidence="2">ATCC 19364 / DSM 1382 / NCIMB 9332 / VKM B-1759</strain>
    </source>
</reference>
<evidence type="ECO:0000313" key="2">
    <source>
        <dbReference type="Proteomes" id="UP000016587"/>
    </source>
</evidence>
<protein>
    <submittedName>
        <fullName evidence="1">Uncharacterized protein</fullName>
    </submittedName>
</protein>
<dbReference type="KEGG" id="dgg:DGI_1381"/>
<reference evidence="2" key="2">
    <citation type="submission" date="2013-07" db="EMBL/GenBank/DDBJ databases">
        <authorList>
            <person name="Morais-Silva F.O."/>
            <person name="Rezende A.M."/>
            <person name="Pimentel C."/>
            <person name="Resende D.M."/>
            <person name="Santos C.I."/>
            <person name="Clemente C."/>
            <person name="de Oliveira L.M."/>
            <person name="da Silva S.M."/>
            <person name="Costa D.A."/>
            <person name="Varela-Raposo A."/>
            <person name="Horacio E.C.A."/>
            <person name="Matos M."/>
            <person name="Flores O."/>
            <person name="Ruiz J.C."/>
            <person name="Rodrigues-Pousada C."/>
        </authorList>
    </citation>
    <scope>NUCLEOTIDE SEQUENCE [LARGE SCALE GENOMIC DNA]</scope>
    <source>
        <strain evidence="2">ATCC 19364 / DSM 1382 / NCIMB 9332 / VKM B-1759</strain>
    </source>
</reference>
<organism evidence="1 2">
    <name type="scientific">Megalodesulfovibrio gigas (strain ATCC 19364 / DSM 1382 / NCIMB 9332 / VKM B-1759)</name>
    <name type="common">Desulfovibrio gigas</name>
    <dbReference type="NCBI Taxonomy" id="1121448"/>
    <lineage>
        <taxon>Bacteria</taxon>
        <taxon>Pseudomonadati</taxon>
        <taxon>Thermodesulfobacteriota</taxon>
        <taxon>Desulfovibrionia</taxon>
        <taxon>Desulfovibrionales</taxon>
        <taxon>Desulfovibrionaceae</taxon>
        <taxon>Megalodesulfovibrio</taxon>
    </lineage>
</organism>
<keyword evidence="2" id="KW-1185">Reference proteome</keyword>
<evidence type="ECO:0000313" key="1">
    <source>
        <dbReference type="EMBL" id="AGW13227.1"/>
    </source>
</evidence>
<name>T2GBE4_MEGG1</name>
<dbReference type="STRING" id="1121448.DGI_1381"/>
<dbReference type="HOGENOM" id="CLU_2681696_0_0_7"/>
<dbReference type="PATRIC" id="fig|1121448.10.peg.1376"/>
<accession>T2GBE4</accession>
<dbReference type="Proteomes" id="UP000016587">
    <property type="component" value="Chromosome"/>
</dbReference>
<dbReference type="RefSeq" id="WP_021760024.1">
    <property type="nucleotide sequence ID" value="NC_022444.1"/>
</dbReference>
<proteinExistence type="predicted"/>